<feature type="compositionally biased region" description="Polar residues" evidence="1">
    <location>
        <begin position="32"/>
        <end position="41"/>
    </location>
</feature>
<protein>
    <submittedName>
        <fullName evidence="2">Uncharacterized protein</fullName>
    </submittedName>
</protein>
<sequence>MHAQTSSNCQQRPSAQSKLFVPSPSGVPKSIKVSSGQAPINSSSSGSFSSSALHSLASSEQD</sequence>
<dbReference type="Gramene" id="MELO3C011644.2.1">
    <property type="protein sequence ID" value="MELO3C011644.2.1"/>
    <property type="gene ID" value="MELO3C011644.2"/>
</dbReference>
<organism evidence="2">
    <name type="scientific">Cucumis melo</name>
    <name type="common">Muskmelon</name>
    <dbReference type="NCBI Taxonomy" id="3656"/>
    <lineage>
        <taxon>Eukaryota</taxon>
        <taxon>Viridiplantae</taxon>
        <taxon>Streptophyta</taxon>
        <taxon>Embryophyta</taxon>
        <taxon>Tracheophyta</taxon>
        <taxon>Spermatophyta</taxon>
        <taxon>Magnoliopsida</taxon>
        <taxon>eudicotyledons</taxon>
        <taxon>Gunneridae</taxon>
        <taxon>Pentapetalae</taxon>
        <taxon>rosids</taxon>
        <taxon>fabids</taxon>
        <taxon>Cucurbitales</taxon>
        <taxon>Cucurbitaceae</taxon>
        <taxon>Benincaseae</taxon>
        <taxon>Cucumis</taxon>
    </lineage>
</organism>
<dbReference type="EnsemblPlants" id="MELO3C011644.2.1">
    <property type="protein sequence ID" value="MELO3C011644.2.1"/>
    <property type="gene ID" value="MELO3C011644.2"/>
</dbReference>
<evidence type="ECO:0000256" key="1">
    <source>
        <dbReference type="SAM" id="MobiDB-lite"/>
    </source>
</evidence>
<feature type="compositionally biased region" description="Polar residues" evidence="1">
    <location>
        <begin position="1"/>
        <end position="17"/>
    </location>
</feature>
<proteinExistence type="predicted"/>
<feature type="region of interest" description="Disordered" evidence="1">
    <location>
        <begin position="1"/>
        <end position="62"/>
    </location>
</feature>
<accession>A0A9I9D166</accession>
<reference evidence="2" key="1">
    <citation type="submission" date="2023-03" db="UniProtKB">
        <authorList>
            <consortium name="EnsemblPlants"/>
        </authorList>
    </citation>
    <scope>IDENTIFICATION</scope>
</reference>
<dbReference type="AlphaFoldDB" id="A0A9I9D166"/>
<name>A0A9I9D166_CUCME</name>
<evidence type="ECO:0000313" key="2">
    <source>
        <dbReference type="EnsemblPlants" id="MELO3C011644.2.1"/>
    </source>
</evidence>
<feature type="compositionally biased region" description="Low complexity" evidence="1">
    <location>
        <begin position="42"/>
        <end position="62"/>
    </location>
</feature>